<dbReference type="AlphaFoldDB" id="A0A6M7TRK3"/>
<comment type="caution">
    <text evidence="1">The sequence shown here is derived from an EMBL/GenBank/DDBJ whole genome shotgun (WGS) entry which is preliminary data.</text>
</comment>
<proteinExistence type="predicted"/>
<keyword evidence="2" id="KW-1185">Reference proteome</keyword>
<evidence type="ECO:0000313" key="2">
    <source>
        <dbReference type="Proteomes" id="UP000275530"/>
    </source>
</evidence>
<name>A0A6M7TRK3_9HYPH</name>
<organism evidence="1 2">
    <name type="scientific">Mesorhizobium jarvisii</name>
    <dbReference type="NCBI Taxonomy" id="1777867"/>
    <lineage>
        <taxon>Bacteria</taxon>
        <taxon>Pseudomonadati</taxon>
        <taxon>Pseudomonadota</taxon>
        <taxon>Alphaproteobacteria</taxon>
        <taxon>Hyphomicrobiales</taxon>
        <taxon>Phyllobacteriaceae</taxon>
        <taxon>Mesorhizobium</taxon>
    </lineage>
</organism>
<sequence>MIMFFIIDNEGFQNMTERRAILLFVGFLTVIGLLLFLPQSYPLSTRIAAVGGFIAATGGLIIVSEVVLRGPFSWIANDAIDFALTGRPAEKSAKELQDERALQYVFGPFLIAVGTLINGFSGFVA</sequence>
<protein>
    <submittedName>
        <fullName evidence="1">Uncharacterized protein</fullName>
    </submittedName>
</protein>
<gene>
    <name evidence="1" type="ORF">D3242_33000</name>
</gene>
<reference evidence="1 2" key="1">
    <citation type="submission" date="2018-09" db="EMBL/GenBank/DDBJ databases">
        <title>Mesorhizobium carmichaelinearum sp. nov. isolated from Carmichaelinea spp. root nodules in New Zealand.</title>
        <authorList>
            <person name="De Meyer S.E."/>
        </authorList>
    </citation>
    <scope>NUCLEOTIDE SEQUENCE [LARGE SCALE GENOMIC DNA]</scope>
    <source>
        <strain evidence="1 2">LMG 28313</strain>
    </source>
</reference>
<dbReference type="Proteomes" id="UP000275530">
    <property type="component" value="Unassembled WGS sequence"/>
</dbReference>
<evidence type="ECO:0000313" key="1">
    <source>
        <dbReference type="EMBL" id="RJT28185.1"/>
    </source>
</evidence>
<dbReference type="EMBL" id="QZXA01000024">
    <property type="protein sequence ID" value="RJT28185.1"/>
    <property type="molecule type" value="Genomic_DNA"/>
</dbReference>
<accession>A0A6M7TRK3</accession>